<evidence type="ECO:0000313" key="3">
    <source>
        <dbReference type="EMBL" id="SNU90696.1"/>
    </source>
</evidence>
<dbReference type="InterPro" id="IPR036013">
    <property type="entry name" value="Band_7/SPFH_dom_sf"/>
</dbReference>
<protein>
    <submittedName>
        <fullName evidence="3">Putative stomatin/prohibitin-family membrane protease subunit</fullName>
    </submittedName>
</protein>
<keyword evidence="4" id="KW-1185">Reference proteome</keyword>
<dbReference type="Gene3D" id="3.30.479.30">
    <property type="entry name" value="Band 7 domain"/>
    <property type="match status" value="1"/>
</dbReference>
<dbReference type="AlphaFoldDB" id="A0A239SZF3"/>
<proteinExistence type="predicted"/>
<evidence type="ECO:0000259" key="2">
    <source>
        <dbReference type="SMART" id="SM00244"/>
    </source>
</evidence>
<dbReference type="RefSeq" id="WP_018373637.1">
    <property type="nucleotide sequence ID" value="NZ_LT906439.1"/>
</dbReference>
<dbReference type="PANTHER" id="PTHR43327">
    <property type="entry name" value="STOMATIN-LIKE PROTEIN 2, MITOCHONDRIAL"/>
    <property type="match status" value="1"/>
</dbReference>
<dbReference type="GO" id="GO:0008233">
    <property type="term" value="F:peptidase activity"/>
    <property type="evidence" value="ECO:0007669"/>
    <property type="project" value="UniProtKB-KW"/>
</dbReference>
<keyword evidence="1" id="KW-0812">Transmembrane</keyword>
<dbReference type="OrthoDB" id="9809197at2"/>
<dbReference type="Pfam" id="PF01145">
    <property type="entry name" value="Band_7"/>
    <property type="match status" value="1"/>
</dbReference>
<feature type="domain" description="Band 7" evidence="2">
    <location>
        <begin position="23"/>
        <end position="183"/>
    </location>
</feature>
<name>A0A239SZF3_9STRE</name>
<dbReference type="InterPro" id="IPR001107">
    <property type="entry name" value="Band_7"/>
</dbReference>
<dbReference type="EMBL" id="LT906439">
    <property type="protein sequence ID" value="SNU90696.1"/>
    <property type="molecule type" value="Genomic_DNA"/>
</dbReference>
<dbReference type="InterPro" id="IPR050710">
    <property type="entry name" value="Band7/mec-2_domain"/>
</dbReference>
<keyword evidence="1" id="KW-1133">Transmembrane helix</keyword>
<dbReference type="eggNOG" id="COG0330">
    <property type="taxonomic scope" value="Bacteria"/>
</dbReference>
<dbReference type="CDD" id="cd03407">
    <property type="entry name" value="SPFH_like_u4"/>
    <property type="match status" value="1"/>
</dbReference>
<feature type="transmembrane region" description="Helical" evidence="1">
    <location>
        <begin position="6"/>
        <end position="28"/>
    </location>
</feature>
<dbReference type="PANTHER" id="PTHR43327:SF31">
    <property type="entry name" value="HYPERSENSITIVE-INDUCED RESPONSE PROTEIN 2"/>
    <property type="match status" value="1"/>
</dbReference>
<dbReference type="KEGG" id="smen:SAMEA4412692_1957"/>
<evidence type="ECO:0000313" key="4">
    <source>
        <dbReference type="Proteomes" id="UP000215185"/>
    </source>
</evidence>
<gene>
    <name evidence="3" type="primary">qmcA</name>
    <name evidence="3" type="ORF">SAMEA4412692_01957</name>
</gene>
<reference evidence="3 4" key="1">
    <citation type="submission" date="2017-06" db="EMBL/GenBank/DDBJ databases">
        <authorList>
            <consortium name="Pathogen Informatics"/>
        </authorList>
    </citation>
    <scope>NUCLEOTIDE SEQUENCE [LARGE SCALE GENOMIC DNA]</scope>
    <source>
        <strain evidence="3 4">NCTC13788</strain>
    </source>
</reference>
<dbReference type="SUPFAM" id="SSF117892">
    <property type="entry name" value="Band 7/SPFH domain"/>
    <property type="match status" value="1"/>
</dbReference>
<accession>A0A239SZF3</accession>
<keyword evidence="3" id="KW-0645">Protease</keyword>
<dbReference type="SMART" id="SM00244">
    <property type="entry name" value="PHB"/>
    <property type="match status" value="1"/>
</dbReference>
<keyword evidence="1" id="KW-0472">Membrane</keyword>
<keyword evidence="3" id="KW-0378">Hydrolase</keyword>
<evidence type="ECO:0000256" key="1">
    <source>
        <dbReference type="SAM" id="Phobius"/>
    </source>
</evidence>
<sequence>MFGFVSLIVVMVLLFLLVAILATGIYVVKQQTVAIVERFGKYQRTATAGIQFKLPFGIDRIAARIQLRVLQSEIVVETKTQDNVFVTLNIATQYQVNESNVTDAYYKLMRPEAQIKSYIEDALRSSVPKLTLDELFEKKDEIALEVQRQVAEEMSTYGYIIVKTLITRVEPDAEVKQSMNEINAAQRKRVAAQELANADKIKIVTAAEAEAEKDRLHGVGIAQQRKAIVDGLADSIQELKDSNVSLTEEQIMSILLTNQYLDTLNTFANEGHQTLFLPNSPNAMDDIRSQILSALKVK</sequence>
<dbReference type="Proteomes" id="UP000215185">
    <property type="component" value="Chromosome 1"/>
</dbReference>
<organism evidence="3 4">
    <name type="scientific">Streptococcus merionis</name>
    <dbReference type="NCBI Taxonomy" id="400065"/>
    <lineage>
        <taxon>Bacteria</taxon>
        <taxon>Bacillati</taxon>
        <taxon>Bacillota</taxon>
        <taxon>Bacilli</taxon>
        <taxon>Lactobacillales</taxon>
        <taxon>Streptococcaceae</taxon>
        <taxon>Streptococcus</taxon>
    </lineage>
</organism>
<dbReference type="STRING" id="1123308.GCA_000380085_01065"/>
<dbReference type="GO" id="GO:0006508">
    <property type="term" value="P:proteolysis"/>
    <property type="evidence" value="ECO:0007669"/>
    <property type="project" value="UniProtKB-KW"/>
</dbReference>